<feature type="domain" description="MurL C-terminal" evidence="1">
    <location>
        <begin position="311"/>
        <end position="425"/>
    </location>
</feature>
<protein>
    <recommendedName>
        <fullName evidence="4">UDP-N-acetyl-alpha-D-muramoyl-L-alanyl-L-glutamate epimerase</fullName>
    </recommendedName>
</protein>
<evidence type="ECO:0000259" key="1">
    <source>
        <dbReference type="Pfam" id="PF26298"/>
    </source>
</evidence>
<proteinExistence type="inferred from homology"/>
<dbReference type="HAMAP" id="MF_02209">
    <property type="entry name" value="MurL"/>
    <property type="match status" value="1"/>
</dbReference>
<accession>A0A3B0V4Q8</accession>
<evidence type="ECO:0000259" key="2">
    <source>
        <dbReference type="Pfam" id="PF26299"/>
    </source>
</evidence>
<dbReference type="EMBL" id="UOEW01000008">
    <property type="protein sequence ID" value="VAW32867.1"/>
    <property type="molecule type" value="Genomic_DNA"/>
</dbReference>
<evidence type="ECO:0000313" key="3">
    <source>
        <dbReference type="EMBL" id="VAW32867.1"/>
    </source>
</evidence>
<reference evidence="3" key="1">
    <citation type="submission" date="2018-06" db="EMBL/GenBank/DDBJ databases">
        <authorList>
            <person name="Zhirakovskaya E."/>
        </authorList>
    </citation>
    <scope>NUCLEOTIDE SEQUENCE</scope>
</reference>
<dbReference type="GO" id="GO:0042546">
    <property type="term" value="P:cell wall biogenesis"/>
    <property type="evidence" value="ECO:0007669"/>
    <property type="project" value="InterPro"/>
</dbReference>
<organism evidence="3">
    <name type="scientific">hydrothermal vent metagenome</name>
    <dbReference type="NCBI Taxonomy" id="652676"/>
    <lineage>
        <taxon>unclassified sequences</taxon>
        <taxon>metagenomes</taxon>
        <taxon>ecological metagenomes</taxon>
    </lineage>
</organism>
<dbReference type="AlphaFoldDB" id="A0A3B0V4Q8"/>
<dbReference type="InterPro" id="IPR058740">
    <property type="entry name" value="MurL_N"/>
</dbReference>
<dbReference type="InterPro" id="IPR058741">
    <property type="entry name" value="MurL_C"/>
</dbReference>
<dbReference type="InterPro" id="IPR043689">
    <property type="entry name" value="MurL"/>
</dbReference>
<dbReference type="Pfam" id="PF26299">
    <property type="entry name" value="MurL_N"/>
    <property type="match status" value="1"/>
</dbReference>
<dbReference type="GO" id="GO:0016853">
    <property type="term" value="F:isomerase activity"/>
    <property type="evidence" value="ECO:0007669"/>
    <property type="project" value="InterPro"/>
</dbReference>
<feature type="domain" description="MurL N-terminal" evidence="2">
    <location>
        <begin position="6"/>
        <end position="287"/>
    </location>
</feature>
<gene>
    <name evidence="3" type="ORF">MNBD_GAMMA01-456</name>
</gene>
<name>A0A3B0V4Q8_9ZZZZ</name>
<sequence length="435" mass="49128">MQKVFHRRFKFLDWKLDISSSQLLLSYYLAGVGRVSEVLSLPQFNRENLAKHKTSIDKACELVHLLCGVSYYKAGLAANIEFQGAKPSQLMSQFVQKTWFHGLAELAYVNNVSLKDRICFNGNMQKPKALLSDATLVSLAPKALVALGGGKDSLVTVEELKHQNKEIFLFMVGSSELIKNVAQFIDRPLLQVQRKIDAKLIAYNKTAKGFNGHIPITAINSAIAVLCALLYGFDEVVFSNERSADSANTINADNELVNHQYSKSYEFEHDFSAIIKAEITPYLKYYSQQRSYSELAILKKFSQYPQYFPIFSSCNRNFHIDGSHNDQSLWCCDCPKCRFVFLGLAAFIDKQQLLVIFAKNMLNDASQQTGFAELLGVTGFKPFECVGDIEESQLAYNLIKNQTDWGDDLLIKYFSDKIPPTTPQQYQTIMNPTSQ</sequence>
<evidence type="ECO:0008006" key="4">
    <source>
        <dbReference type="Google" id="ProtNLM"/>
    </source>
</evidence>
<dbReference type="Pfam" id="PF26298">
    <property type="entry name" value="MurL_epimerase_C"/>
    <property type="match status" value="1"/>
</dbReference>